<protein>
    <submittedName>
        <fullName evidence="4">Class I SAM-dependent methyltransferase</fullName>
        <ecNumber evidence="4">2.1.1.-</ecNumber>
    </submittedName>
</protein>
<name>A0ABU2H676_9ACTN</name>
<dbReference type="EC" id="2.1.1.-" evidence="4"/>
<dbReference type="GO" id="GO:0032259">
    <property type="term" value="P:methylation"/>
    <property type="evidence" value="ECO:0007669"/>
    <property type="project" value="UniProtKB-KW"/>
</dbReference>
<keyword evidence="2 4" id="KW-0808">Transferase</keyword>
<dbReference type="Gene3D" id="3.40.50.150">
    <property type="entry name" value="Vaccinia Virus protein VP39"/>
    <property type="match status" value="1"/>
</dbReference>
<evidence type="ECO:0000256" key="2">
    <source>
        <dbReference type="ARBA" id="ARBA00022679"/>
    </source>
</evidence>
<comment type="caution">
    <text evidence="4">The sequence shown here is derived from an EMBL/GenBank/DDBJ whole genome shotgun (WGS) entry which is preliminary data.</text>
</comment>
<dbReference type="Gene3D" id="2.20.130.10">
    <property type="entry name" value="CAC2371-like domains"/>
    <property type="match status" value="1"/>
</dbReference>
<keyword evidence="5" id="KW-1185">Reference proteome</keyword>
<dbReference type="InterPro" id="IPR041698">
    <property type="entry name" value="Methyltransf_25"/>
</dbReference>
<reference evidence="5" key="1">
    <citation type="submission" date="2023-07" db="EMBL/GenBank/DDBJ databases">
        <title>Novel species in the genus Lipingzhangella isolated from Sambhar Salt Lake.</title>
        <authorList>
            <person name="Jiya N."/>
            <person name="Kajale S."/>
            <person name="Sharma A."/>
        </authorList>
    </citation>
    <scope>NUCLEOTIDE SEQUENCE [LARGE SCALE GENOMIC DNA]</scope>
    <source>
        <strain evidence="5">LS1_29</strain>
    </source>
</reference>
<dbReference type="CDD" id="cd02440">
    <property type="entry name" value="AdoMet_MTases"/>
    <property type="match status" value="1"/>
</dbReference>
<proteinExistence type="predicted"/>
<sequence>MNERKETIMVETAPELPPTSYSRVHAEIYDAIHTSRGRDWAYEADEIARTVRTITPDADSLLDVACGTGAHMERLSQHFSEVEGLEISPGMRRLAQERIPGMRVHSGDMRSFDLGRRYSAVICMCYSLGYMASLHELESAAVSIGRHLVPGGVAILEPWWFPERFLDGYVTGATVEETGRVISRTSHSVRDGEHSRMTVRYTVADGAGISEFTEYEVHSLFPRQVYADAFAKAGVHLSYREGGPNGRGLFVGTLD</sequence>
<evidence type="ECO:0000259" key="3">
    <source>
        <dbReference type="Pfam" id="PF13649"/>
    </source>
</evidence>
<dbReference type="GO" id="GO:0008168">
    <property type="term" value="F:methyltransferase activity"/>
    <property type="evidence" value="ECO:0007669"/>
    <property type="project" value="UniProtKB-KW"/>
</dbReference>
<dbReference type="InterPro" id="IPR029063">
    <property type="entry name" value="SAM-dependent_MTases_sf"/>
</dbReference>
<keyword evidence="1 4" id="KW-0489">Methyltransferase</keyword>
<dbReference type="Proteomes" id="UP001250214">
    <property type="component" value="Unassembled WGS sequence"/>
</dbReference>
<accession>A0ABU2H676</accession>
<dbReference type="PANTHER" id="PTHR43861">
    <property type="entry name" value="TRANS-ACONITATE 2-METHYLTRANSFERASE-RELATED"/>
    <property type="match status" value="1"/>
</dbReference>
<feature type="domain" description="Methyltransferase" evidence="3">
    <location>
        <begin position="62"/>
        <end position="152"/>
    </location>
</feature>
<organism evidence="4 5">
    <name type="scientific">Lipingzhangella rawalii</name>
    <dbReference type="NCBI Taxonomy" id="2055835"/>
    <lineage>
        <taxon>Bacteria</taxon>
        <taxon>Bacillati</taxon>
        <taxon>Actinomycetota</taxon>
        <taxon>Actinomycetes</taxon>
        <taxon>Streptosporangiales</taxon>
        <taxon>Nocardiopsidaceae</taxon>
        <taxon>Lipingzhangella</taxon>
    </lineage>
</organism>
<gene>
    <name evidence="4" type="ORF">RIF23_10805</name>
</gene>
<dbReference type="EMBL" id="JAVLVT010000004">
    <property type="protein sequence ID" value="MDS1270790.1"/>
    <property type="molecule type" value="Genomic_DNA"/>
</dbReference>
<dbReference type="PANTHER" id="PTHR43861:SF1">
    <property type="entry name" value="TRANS-ACONITATE 2-METHYLTRANSFERASE"/>
    <property type="match status" value="1"/>
</dbReference>
<evidence type="ECO:0000313" key="4">
    <source>
        <dbReference type="EMBL" id="MDS1270790.1"/>
    </source>
</evidence>
<dbReference type="Pfam" id="PF13649">
    <property type="entry name" value="Methyltransf_25"/>
    <property type="match status" value="1"/>
</dbReference>
<dbReference type="SUPFAM" id="SSF53335">
    <property type="entry name" value="S-adenosyl-L-methionine-dependent methyltransferases"/>
    <property type="match status" value="1"/>
</dbReference>
<dbReference type="RefSeq" id="WP_310912337.1">
    <property type="nucleotide sequence ID" value="NZ_JAVLVT010000004.1"/>
</dbReference>
<evidence type="ECO:0000313" key="5">
    <source>
        <dbReference type="Proteomes" id="UP001250214"/>
    </source>
</evidence>
<evidence type="ECO:0000256" key="1">
    <source>
        <dbReference type="ARBA" id="ARBA00022603"/>
    </source>
</evidence>